<evidence type="ECO:0000256" key="2">
    <source>
        <dbReference type="SAM" id="Phobius"/>
    </source>
</evidence>
<name>A0A4Z1ILA7_9HELO</name>
<dbReference type="OrthoDB" id="3556265at2759"/>
<sequence length="203" mass="22243">MATSTPATMATPKWSTWANTAGSTKFLELHDLVVNRSLSPVFGPMTSSDLNYIIKTIHKSILRKNPNIAQDVYNYLLERNVWRYCFVKNKDFNVEHPRYPFQGYAPTQELRDELLAAREAAAQAAEATIARAEATIARAAAAAAAATATVPTNVALLLLLLLLLPMMPRGKHPVSNPNVMTAEDRAKMTACENMAAATQAIKE</sequence>
<evidence type="ECO:0000313" key="4">
    <source>
        <dbReference type="Proteomes" id="UP000297452"/>
    </source>
</evidence>
<feature type="transmembrane region" description="Helical" evidence="2">
    <location>
        <begin position="139"/>
        <end position="164"/>
    </location>
</feature>
<gene>
    <name evidence="3" type="ORF">BOTNAR_0113g00020</name>
</gene>
<reference evidence="3 4" key="1">
    <citation type="submission" date="2017-12" db="EMBL/GenBank/DDBJ databases">
        <title>Comparative genomics of Botrytis spp.</title>
        <authorList>
            <person name="Valero-Jimenez C.A."/>
            <person name="Tapia P."/>
            <person name="Veloso J."/>
            <person name="Silva-Moreno E."/>
            <person name="Staats M."/>
            <person name="Valdes J.H."/>
            <person name="Van Kan J.A.L."/>
        </authorList>
    </citation>
    <scope>NUCLEOTIDE SEQUENCE [LARGE SCALE GENOMIC DNA]</scope>
    <source>
        <strain evidence="3 4">MUCL2120</strain>
    </source>
</reference>
<keyword evidence="2" id="KW-0472">Membrane</keyword>
<keyword evidence="2" id="KW-0812">Transmembrane</keyword>
<dbReference type="AlphaFoldDB" id="A0A4Z1ILA7"/>
<accession>A0A4Z1ILA7</accession>
<keyword evidence="1" id="KW-0175">Coiled coil</keyword>
<comment type="caution">
    <text evidence="3">The sequence shown here is derived from an EMBL/GenBank/DDBJ whole genome shotgun (WGS) entry which is preliminary data.</text>
</comment>
<keyword evidence="4" id="KW-1185">Reference proteome</keyword>
<proteinExistence type="predicted"/>
<dbReference type="EMBL" id="PQXJ01000113">
    <property type="protein sequence ID" value="TGO62439.1"/>
    <property type="molecule type" value="Genomic_DNA"/>
</dbReference>
<organism evidence="3 4">
    <name type="scientific">Botryotinia narcissicola</name>
    <dbReference type="NCBI Taxonomy" id="278944"/>
    <lineage>
        <taxon>Eukaryota</taxon>
        <taxon>Fungi</taxon>
        <taxon>Dikarya</taxon>
        <taxon>Ascomycota</taxon>
        <taxon>Pezizomycotina</taxon>
        <taxon>Leotiomycetes</taxon>
        <taxon>Helotiales</taxon>
        <taxon>Sclerotiniaceae</taxon>
        <taxon>Botryotinia</taxon>
    </lineage>
</organism>
<evidence type="ECO:0000256" key="1">
    <source>
        <dbReference type="SAM" id="Coils"/>
    </source>
</evidence>
<feature type="coiled-coil region" evidence="1">
    <location>
        <begin position="107"/>
        <end position="142"/>
    </location>
</feature>
<evidence type="ECO:0000313" key="3">
    <source>
        <dbReference type="EMBL" id="TGO62439.1"/>
    </source>
</evidence>
<keyword evidence="2" id="KW-1133">Transmembrane helix</keyword>
<protein>
    <submittedName>
        <fullName evidence="3">Uncharacterized protein</fullName>
    </submittedName>
</protein>
<dbReference type="Proteomes" id="UP000297452">
    <property type="component" value="Unassembled WGS sequence"/>
</dbReference>